<dbReference type="AlphaFoldDB" id="A0A3Q2DFD9"/>
<comment type="similarity">
    <text evidence="1">Belongs to the SPATA2 family.</text>
</comment>
<organism evidence="3 4">
    <name type="scientific">Cyprinodon variegatus</name>
    <name type="common">Sheepshead minnow</name>
    <dbReference type="NCBI Taxonomy" id="28743"/>
    <lineage>
        <taxon>Eukaryota</taxon>
        <taxon>Metazoa</taxon>
        <taxon>Chordata</taxon>
        <taxon>Craniata</taxon>
        <taxon>Vertebrata</taxon>
        <taxon>Euteleostomi</taxon>
        <taxon>Actinopterygii</taxon>
        <taxon>Neopterygii</taxon>
        <taxon>Teleostei</taxon>
        <taxon>Neoteleostei</taxon>
        <taxon>Acanthomorphata</taxon>
        <taxon>Ovalentaria</taxon>
        <taxon>Atherinomorphae</taxon>
        <taxon>Cyprinodontiformes</taxon>
        <taxon>Cyprinodontidae</taxon>
        <taxon>Cyprinodon</taxon>
    </lineage>
</organism>
<evidence type="ECO:0000313" key="3">
    <source>
        <dbReference type="Ensembl" id="ENSCVAP00000017936.1"/>
    </source>
</evidence>
<dbReference type="PANTHER" id="PTHR15326">
    <property type="entry name" value="SPERMATOGENESIS-ASSOCIATED PROTEIN 2/TAMOZHENNIC"/>
    <property type="match status" value="1"/>
</dbReference>
<evidence type="ECO:0000259" key="2">
    <source>
        <dbReference type="Pfam" id="PF21388"/>
    </source>
</evidence>
<dbReference type="GeneTree" id="ENSGT00530000063956"/>
<dbReference type="InterPro" id="IPR048839">
    <property type="entry name" value="SPATA2_PUB-like"/>
</dbReference>
<evidence type="ECO:0000256" key="1">
    <source>
        <dbReference type="ARBA" id="ARBA00038142"/>
    </source>
</evidence>
<dbReference type="Ensembl" id="ENSCVAT00000032516.1">
    <property type="protein sequence ID" value="ENSCVAP00000017936.1"/>
    <property type="gene ID" value="ENSCVAG00000021105.1"/>
</dbReference>
<dbReference type="Proteomes" id="UP000265020">
    <property type="component" value="Unassembled WGS sequence"/>
</dbReference>
<proteinExistence type="inferred from homology"/>
<dbReference type="Gene3D" id="1.20.58.2190">
    <property type="match status" value="1"/>
</dbReference>
<feature type="domain" description="Spermatogenesis-associated protein 2 PUB-like" evidence="2">
    <location>
        <begin position="71"/>
        <end position="194"/>
    </location>
</feature>
<dbReference type="PANTHER" id="PTHR15326:SF7">
    <property type="entry name" value="SPERMATOGENESIS-ASSOCIATED PROTEIN 2-LIKE PROTEIN"/>
    <property type="match status" value="1"/>
</dbReference>
<dbReference type="STRING" id="28743.ENSCVAP00000017936"/>
<keyword evidence="4" id="KW-1185">Reference proteome</keyword>
<accession>A0A3Q2DFD9</accession>
<reference evidence="3" key="2">
    <citation type="submission" date="2025-09" db="UniProtKB">
        <authorList>
            <consortium name="Ensembl"/>
        </authorList>
    </citation>
    <scope>IDENTIFICATION</scope>
</reference>
<name>A0A3Q2DFD9_CYPVA</name>
<dbReference type="GO" id="GO:0005737">
    <property type="term" value="C:cytoplasm"/>
    <property type="evidence" value="ECO:0007669"/>
    <property type="project" value="TreeGrafter"/>
</dbReference>
<protein>
    <submittedName>
        <fullName evidence="3">Spermatogenesis-associated protein 2-like protein</fullName>
    </submittedName>
</protein>
<evidence type="ECO:0000313" key="4">
    <source>
        <dbReference type="Proteomes" id="UP000265020"/>
    </source>
</evidence>
<reference evidence="3" key="1">
    <citation type="submission" date="2025-08" db="UniProtKB">
        <authorList>
            <consortium name="Ensembl"/>
        </authorList>
    </citation>
    <scope>IDENTIFICATION</scope>
</reference>
<dbReference type="Pfam" id="PF21388">
    <property type="entry name" value="SPATA2_PUB-like"/>
    <property type="match status" value="1"/>
</dbReference>
<dbReference type="OMA" id="CWYRNPV"/>
<sequence length="386" mass="42628">MLEQQILGRGSSLACKDETLCQEVEGLLKDSDPREVHCLGLDPLRVMEESLKVGAAAAPSGAYGRSRKSRRGLQGLAIAFEVLEQAALNLYLGPWRNEYKVIKMYSGTFTHCISPVLSMPQTETLFGLLGYQPSPAQQLCLQSPRVSPASLEDLLRMSCAFFVARCECRLLLGALGKRVGDTQYELAVVKERQRGHVLQVWRDRVKTDVGSLCDCVGDRPLRLHRCFDCNAFHDITCLLLAECRVQGHRIQTVEESADDPTQSRHLKVPDGLSSGVPAVSTIGHHSAASESPKVEPISYHCDSAKVDPRLLCHTCKVFHGSQCVQGKLCRTSHNTIPLGTCYCGKFCNRKPLVLCHYCGNEYCSQCWYKNPVTCSCGQTFDLSTSV</sequence>